<evidence type="ECO:0000256" key="1">
    <source>
        <dbReference type="ARBA" id="ARBA00001974"/>
    </source>
</evidence>
<evidence type="ECO:0000259" key="14">
    <source>
        <dbReference type="Pfam" id="PF12806"/>
    </source>
</evidence>
<dbReference type="Gene3D" id="2.40.110.10">
    <property type="entry name" value="Butyryl-CoA Dehydrogenase, subunit A, domain 2"/>
    <property type="match status" value="1"/>
</dbReference>
<comment type="catalytic activity">
    <reaction evidence="6">
        <text>3-(methylsulfanyl)propanoyl-CoA + oxidized [electron-transfer flavoprotein] + H(+) = 3-(methylsulfanyl)acryloyl-CoA + reduced [electron-transfer flavoprotein]</text>
        <dbReference type="Rhea" id="RHEA:52612"/>
        <dbReference type="Rhea" id="RHEA-COMP:10685"/>
        <dbReference type="Rhea" id="RHEA-COMP:10686"/>
        <dbReference type="ChEBI" id="CHEBI:15378"/>
        <dbReference type="ChEBI" id="CHEBI:57692"/>
        <dbReference type="ChEBI" id="CHEBI:58307"/>
        <dbReference type="ChEBI" id="CHEBI:82815"/>
        <dbReference type="ChEBI" id="CHEBI:84994"/>
        <dbReference type="EC" id="1.3.99.41"/>
    </reaction>
    <physiologicalReaction direction="left-to-right" evidence="6">
        <dbReference type="Rhea" id="RHEA:52613"/>
    </physiologicalReaction>
</comment>
<sequence length="631" mass="67562">MWDAAKLASGLMTRIVEPAEITARRRNRSYAAGMSAFRLPTADIAFILEHVLDYDAVAQLPGYEHADLETVSEILDEAGNFMAEVVAPTNRAGDLEGARLNPDGTVSTATGFKEAYAAYVDAGWGSVPLPEKFGGGGFPRTVGLVIQELMTTANMAFALAPLLTQGAIEALLHYGSDEQKQQWLPKMVSGEWAGTMNLTEPHAGSDVGALTTKAVKRADGSYGITGQKIFITFGDHDLSEQIVHLVLARTPDAPAGTKGISIFIVPKFLMNDDGSLGERNGVHTVGVEHKMGIHGSPTCVLSYEDATGYLVGEENIGMRIMFVMMNSARLSVGMQGLAVSELAYQQSLDYARERSQGRAIGATQDSPIIDFPDVRRMLMTQKAYIAAMRRMMLLTATYTDVSTHHPDAAVRTRANEIVGLLTPVCKSFGTDLGNELTSLALQIHGGMGFIEETGAAQHYRDVRIAAIYEGTNGIQAADLVGRKLPVRDGASALEFIATMRELDSELAAAGDEFASIRTQLNAQLDTLEQTTMWMLRTGATEPNAVLSGSTPYQRIWGLVLGGWLMAKSALAARGLDDDGIAESQLPLARFYAEQLLPQAGGLAGAATAGSRDLFALDADALGDVVRRGARV</sequence>
<feature type="domain" description="Acyl-CoA dehydrogenase/oxidase C-terminal" evidence="11">
    <location>
        <begin position="317"/>
        <end position="479"/>
    </location>
</feature>
<dbReference type="InterPro" id="IPR046373">
    <property type="entry name" value="Acyl-CoA_Oxase/DH_mid-dom_sf"/>
</dbReference>
<name>A0A4V2EYX9_9MICO</name>
<reference evidence="15 16" key="1">
    <citation type="submission" date="2019-02" db="EMBL/GenBank/DDBJ databases">
        <title>Genomic Encyclopedia of Type Strains, Phase IV (KMG-IV): sequencing the most valuable type-strain genomes for metagenomic binning, comparative biology and taxonomic classification.</title>
        <authorList>
            <person name="Goeker M."/>
        </authorList>
    </citation>
    <scope>NUCLEOTIDE SEQUENCE [LARGE SCALE GENOMIC DNA]</scope>
    <source>
        <strain evidence="15 16">DSM 43045</strain>
    </source>
</reference>
<evidence type="ECO:0000259" key="13">
    <source>
        <dbReference type="Pfam" id="PF02771"/>
    </source>
</evidence>
<evidence type="ECO:0000256" key="6">
    <source>
        <dbReference type="ARBA" id="ARBA00051388"/>
    </source>
</evidence>
<dbReference type="InterPro" id="IPR036250">
    <property type="entry name" value="AcylCo_DH-like_C"/>
</dbReference>
<comment type="function">
    <text evidence="7">Involved in the assimilation of dimethylsulphoniopropionate (DMSP), an important compound in the fixation of carbon in marine phytoplankton, by mediating the conversion of 3-(methylthio)propanoyl-CoA (MMPA-CoA) to 3-(methylthio)acryloyl-CoA (MTA-CoA).</text>
</comment>
<keyword evidence="16" id="KW-1185">Reference proteome</keyword>
<evidence type="ECO:0000313" key="15">
    <source>
        <dbReference type="EMBL" id="RZS64550.1"/>
    </source>
</evidence>
<dbReference type="FunFam" id="2.40.110.10:FF:000031">
    <property type="entry name" value="Acyl-CoA dehydrogenase, putative"/>
    <property type="match status" value="1"/>
</dbReference>
<dbReference type="GO" id="GO:0016627">
    <property type="term" value="F:oxidoreductase activity, acting on the CH-CH group of donors"/>
    <property type="evidence" value="ECO:0007669"/>
    <property type="project" value="InterPro"/>
</dbReference>
<dbReference type="InterPro" id="IPR025878">
    <property type="entry name" value="Acyl-CoA_dh-like_C_dom"/>
</dbReference>
<evidence type="ECO:0000256" key="10">
    <source>
        <dbReference type="RuleBase" id="RU362125"/>
    </source>
</evidence>
<comment type="caution">
    <text evidence="15">The sequence shown here is derived from an EMBL/GenBank/DDBJ whole genome shotgun (WGS) entry which is preliminary data.</text>
</comment>
<dbReference type="Gene3D" id="1.20.140.10">
    <property type="entry name" value="Butyryl-CoA Dehydrogenase, subunit A, domain 3"/>
    <property type="match status" value="1"/>
</dbReference>
<dbReference type="InterPro" id="IPR052166">
    <property type="entry name" value="Diverse_Acyl-CoA_DH"/>
</dbReference>
<dbReference type="Pfam" id="PF02770">
    <property type="entry name" value="Acyl-CoA_dh_M"/>
    <property type="match status" value="1"/>
</dbReference>
<evidence type="ECO:0000256" key="2">
    <source>
        <dbReference type="ARBA" id="ARBA00009347"/>
    </source>
</evidence>
<accession>A0A4V2EYX9</accession>
<dbReference type="AlphaFoldDB" id="A0A4V2EYX9"/>
<keyword evidence="3 10" id="KW-0285">Flavoprotein</keyword>
<dbReference type="Gene3D" id="1.10.540.10">
    <property type="entry name" value="Acyl-CoA dehydrogenase/oxidase, N-terminal domain"/>
    <property type="match status" value="1"/>
</dbReference>
<dbReference type="InterPro" id="IPR009100">
    <property type="entry name" value="AcylCoA_DH/oxidase_NM_dom_sf"/>
</dbReference>
<dbReference type="InterPro" id="IPR006091">
    <property type="entry name" value="Acyl-CoA_Oxase/DH_mid-dom"/>
</dbReference>
<evidence type="ECO:0000256" key="9">
    <source>
        <dbReference type="ARBA" id="ARBA00069043"/>
    </source>
</evidence>
<comment type="cofactor">
    <cofactor evidence="1 10">
        <name>FAD</name>
        <dbReference type="ChEBI" id="CHEBI:57692"/>
    </cofactor>
</comment>
<dbReference type="PANTHER" id="PTHR42803:SF1">
    <property type="entry name" value="BROAD-SPECIFICITY LINEAR ACYL-COA DEHYDROGENASE FADE5"/>
    <property type="match status" value="1"/>
</dbReference>
<organism evidence="15 16">
    <name type="scientific">Agromyces ramosus</name>
    <dbReference type="NCBI Taxonomy" id="33879"/>
    <lineage>
        <taxon>Bacteria</taxon>
        <taxon>Bacillati</taxon>
        <taxon>Actinomycetota</taxon>
        <taxon>Actinomycetes</taxon>
        <taxon>Micrococcales</taxon>
        <taxon>Microbacteriaceae</taxon>
        <taxon>Agromyces</taxon>
    </lineage>
</organism>
<evidence type="ECO:0000256" key="7">
    <source>
        <dbReference type="ARBA" id="ARBA00058683"/>
    </source>
</evidence>
<dbReference type="InterPro" id="IPR009075">
    <property type="entry name" value="AcylCo_DH/oxidase_C"/>
</dbReference>
<keyword evidence="4 10" id="KW-0274">FAD</keyword>
<protein>
    <recommendedName>
        <fullName evidence="9">3-methylmercaptopropionyl-CoA dehydrogenase</fullName>
        <ecNumber evidence="8">1.3.99.41</ecNumber>
    </recommendedName>
</protein>
<dbReference type="EC" id="1.3.99.41" evidence="8"/>
<keyword evidence="5 10" id="KW-0560">Oxidoreductase</keyword>
<dbReference type="Proteomes" id="UP000293289">
    <property type="component" value="Unassembled WGS sequence"/>
</dbReference>
<evidence type="ECO:0000259" key="11">
    <source>
        <dbReference type="Pfam" id="PF00441"/>
    </source>
</evidence>
<evidence type="ECO:0000256" key="8">
    <source>
        <dbReference type="ARBA" id="ARBA00066694"/>
    </source>
</evidence>
<evidence type="ECO:0000256" key="5">
    <source>
        <dbReference type="ARBA" id="ARBA00023002"/>
    </source>
</evidence>
<dbReference type="EMBL" id="SGWY01000003">
    <property type="protein sequence ID" value="RZS64550.1"/>
    <property type="molecule type" value="Genomic_DNA"/>
</dbReference>
<feature type="domain" description="Acetyl-CoA dehydrogenase-like C-terminal" evidence="14">
    <location>
        <begin position="504"/>
        <end position="617"/>
    </location>
</feature>
<dbReference type="InterPro" id="IPR013786">
    <property type="entry name" value="AcylCoA_DH/ox_N"/>
</dbReference>
<evidence type="ECO:0000256" key="4">
    <source>
        <dbReference type="ARBA" id="ARBA00022827"/>
    </source>
</evidence>
<evidence type="ECO:0000259" key="12">
    <source>
        <dbReference type="Pfam" id="PF02770"/>
    </source>
</evidence>
<evidence type="ECO:0000256" key="3">
    <source>
        <dbReference type="ARBA" id="ARBA00022630"/>
    </source>
</evidence>
<feature type="domain" description="Acyl-CoA oxidase/dehydrogenase middle" evidence="12">
    <location>
        <begin position="196"/>
        <end position="305"/>
    </location>
</feature>
<dbReference type="Pfam" id="PF00441">
    <property type="entry name" value="Acyl-CoA_dh_1"/>
    <property type="match status" value="1"/>
</dbReference>
<dbReference type="Pfam" id="PF02771">
    <property type="entry name" value="Acyl-CoA_dh_N"/>
    <property type="match status" value="1"/>
</dbReference>
<dbReference type="GO" id="GO:0050660">
    <property type="term" value="F:flavin adenine dinucleotide binding"/>
    <property type="evidence" value="ECO:0007669"/>
    <property type="project" value="InterPro"/>
</dbReference>
<proteinExistence type="inferred from homology"/>
<feature type="domain" description="Acyl-CoA dehydrogenase/oxidase N-terminal" evidence="13">
    <location>
        <begin position="72"/>
        <end position="191"/>
    </location>
</feature>
<gene>
    <name evidence="15" type="ORF">EV187_2937</name>
</gene>
<dbReference type="SUPFAM" id="SSF56645">
    <property type="entry name" value="Acyl-CoA dehydrogenase NM domain-like"/>
    <property type="match status" value="1"/>
</dbReference>
<dbReference type="PANTHER" id="PTHR42803">
    <property type="entry name" value="ACYL-COA DEHYDROGENASE"/>
    <property type="match status" value="1"/>
</dbReference>
<evidence type="ECO:0000313" key="16">
    <source>
        <dbReference type="Proteomes" id="UP000293289"/>
    </source>
</evidence>
<dbReference type="Pfam" id="PF12806">
    <property type="entry name" value="Acyl-CoA_dh_C"/>
    <property type="match status" value="1"/>
</dbReference>
<dbReference type="SUPFAM" id="SSF47203">
    <property type="entry name" value="Acyl-CoA dehydrogenase C-terminal domain-like"/>
    <property type="match status" value="1"/>
</dbReference>
<comment type="similarity">
    <text evidence="2 10">Belongs to the acyl-CoA dehydrogenase family.</text>
</comment>
<dbReference type="InterPro" id="IPR037069">
    <property type="entry name" value="AcylCoA_DH/ox_N_sf"/>
</dbReference>